<dbReference type="CTD" id="20201245"/>
<protein>
    <recommendedName>
        <fullName evidence="4">Parkin coregulated gene protein homolog</fullName>
    </recommendedName>
</protein>
<sequence>MASCCKDLTKATNCEDEKEGRVGNPPLARSTKVRCCISTDFRKFYHRGDLPVRVINSRKILWTVPIESLDYDFYLPLFFDGLVELEHPFELLAYLGAYEMIENTNGCKVNPVLSRLILPMKNALCTRNCRVIMKVLKLIQVMIVKESEIGISLVPYYRHLLGILNIFKNKNVTTGDLIEFGHRDNLGDLINETLEMMERCGGDNAFINIKYMIPTYESCFYCSRR</sequence>
<dbReference type="FunCoup" id="T1EXE5">
    <property type="interactions" value="550"/>
</dbReference>
<evidence type="ECO:0008006" key="4">
    <source>
        <dbReference type="Google" id="ProtNLM"/>
    </source>
</evidence>
<dbReference type="InterPro" id="IPR019399">
    <property type="entry name" value="Parkin_co-regulated_protein"/>
</dbReference>
<dbReference type="GO" id="GO:0030544">
    <property type="term" value="F:Hsp70 protein binding"/>
    <property type="evidence" value="ECO:0000318"/>
    <property type="project" value="GO_Central"/>
</dbReference>
<dbReference type="GO" id="GO:0051879">
    <property type="term" value="F:Hsp90 protein binding"/>
    <property type="evidence" value="ECO:0000318"/>
    <property type="project" value="GO_Central"/>
</dbReference>
<organism evidence="2 3">
    <name type="scientific">Helobdella robusta</name>
    <name type="common">Californian leech</name>
    <dbReference type="NCBI Taxonomy" id="6412"/>
    <lineage>
        <taxon>Eukaryota</taxon>
        <taxon>Metazoa</taxon>
        <taxon>Spiralia</taxon>
        <taxon>Lophotrochozoa</taxon>
        <taxon>Annelida</taxon>
        <taxon>Clitellata</taxon>
        <taxon>Hirudinea</taxon>
        <taxon>Rhynchobdellida</taxon>
        <taxon>Glossiphoniidae</taxon>
        <taxon>Helobdella</taxon>
    </lineage>
</organism>
<dbReference type="InParanoid" id="T1EXE5"/>
<dbReference type="PANTHER" id="PTHR21207:SF2">
    <property type="entry name" value="PARKIN COREGULATED GENE PROTEIN"/>
    <property type="match status" value="1"/>
</dbReference>
<evidence type="ECO:0000313" key="2">
    <source>
        <dbReference type="EnsemblMetazoa" id="HelroP165883"/>
    </source>
</evidence>
<dbReference type="Pfam" id="PF10274">
    <property type="entry name" value="ParcG"/>
    <property type="match status" value="1"/>
</dbReference>
<reference evidence="2" key="3">
    <citation type="submission" date="2015-06" db="UniProtKB">
        <authorList>
            <consortium name="EnsemblMetazoa"/>
        </authorList>
    </citation>
    <scope>IDENTIFICATION</scope>
</reference>
<evidence type="ECO:0000313" key="1">
    <source>
        <dbReference type="EMBL" id="ESN91804.1"/>
    </source>
</evidence>
<evidence type="ECO:0000313" key="3">
    <source>
        <dbReference type="Proteomes" id="UP000015101"/>
    </source>
</evidence>
<dbReference type="KEGG" id="hro:HELRODRAFT_165883"/>
<dbReference type="OrthoDB" id="5954824at2759"/>
<accession>T1EXE5</accession>
<dbReference type="GeneID" id="20201245"/>
<dbReference type="PANTHER" id="PTHR21207">
    <property type="entry name" value="PARKIN COREGULATED GENE PROTEIN PARK2 COREGULATED"/>
    <property type="match status" value="1"/>
</dbReference>
<dbReference type="AlphaFoldDB" id="T1EXE5"/>
<keyword evidence="3" id="KW-1185">Reference proteome</keyword>
<reference evidence="1 3" key="2">
    <citation type="journal article" date="2013" name="Nature">
        <title>Insights into bilaterian evolution from three spiralian genomes.</title>
        <authorList>
            <person name="Simakov O."/>
            <person name="Marletaz F."/>
            <person name="Cho S.J."/>
            <person name="Edsinger-Gonzales E."/>
            <person name="Havlak P."/>
            <person name="Hellsten U."/>
            <person name="Kuo D.H."/>
            <person name="Larsson T."/>
            <person name="Lv J."/>
            <person name="Arendt D."/>
            <person name="Savage R."/>
            <person name="Osoegawa K."/>
            <person name="de Jong P."/>
            <person name="Grimwood J."/>
            <person name="Chapman J.A."/>
            <person name="Shapiro H."/>
            <person name="Aerts A."/>
            <person name="Otillar R.P."/>
            <person name="Terry A.Y."/>
            <person name="Boore J.L."/>
            <person name="Grigoriev I.V."/>
            <person name="Lindberg D.R."/>
            <person name="Seaver E.C."/>
            <person name="Weisblat D.A."/>
            <person name="Putnam N.H."/>
            <person name="Rokhsar D.S."/>
        </authorList>
    </citation>
    <scope>NUCLEOTIDE SEQUENCE</scope>
</reference>
<reference evidence="3" key="1">
    <citation type="submission" date="2012-12" db="EMBL/GenBank/DDBJ databases">
        <authorList>
            <person name="Hellsten U."/>
            <person name="Grimwood J."/>
            <person name="Chapman J.A."/>
            <person name="Shapiro H."/>
            <person name="Aerts A."/>
            <person name="Otillar R.P."/>
            <person name="Terry A.Y."/>
            <person name="Boore J.L."/>
            <person name="Simakov O."/>
            <person name="Marletaz F."/>
            <person name="Cho S.-J."/>
            <person name="Edsinger-Gonzales E."/>
            <person name="Havlak P."/>
            <person name="Kuo D.-H."/>
            <person name="Larsson T."/>
            <person name="Lv J."/>
            <person name="Arendt D."/>
            <person name="Savage R."/>
            <person name="Osoegawa K."/>
            <person name="de Jong P."/>
            <person name="Lindberg D.R."/>
            <person name="Seaver E.C."/>
            <person name="Weisblat D.A."/>
            <person name="Putnam N.H."/>
            <person name="Grigoriev I.V."/>
            <person name="Rokhsar D.S."/>
        </authorList>
    </citation>
    <scope>NUCLEOTIDE SEQUENCE</scope>
</reference>
<proteinExistence type="predicted"/>
<dbReference type="EnsemblMetazoa" id="HelroT165883">
    <property type="protein sequence ID" value="HelroP165883"/>
    <property type="gene ID" value="HelroG165883"/>
</dbReference>
<dbReference type="STRING" id="6412.T1EXE5"/>
<dbReference type="EMBL" id="AMQM01002193">
    <property type="status" value="NOT_ANNOTATED_CDS"/>
    <property type="molecule type" value="Genomic_DNA"/>
</dbReference>
<gene>
    <name evidence="2" type="primary">20201245</name>
    <name evidence="1" type="ORF">HELRODRAFT_165883</name>
</gene>
<dbReference type="HOGENOM" id="CLU_073223_1_1_1"/>
<dbReference type="OMA" id="INGPIHE"/>
<dbReference type="Proteomes" id="UP000015101">
    <property type="component" value="Unassembled WGS sequence"/>
</dbReference>
<dbReference type="RefSeq" id="XP_009030604.1">
    <property type="nucleotide sequence ID" value="XM_009032356.1"/>
</dbReference>
<name>T1EXE5_HELRO</name>
<dbReference type="EMBL" id="KB097700">
    <property type="protein sequence ID" value="ESN91804.1"/>
    <property type="molecule type" value="Genomic_DNA"/>
</dbReference>
<dbReference type="eggNOG" id="KOG3961">
    <property type="taxonomic scope" value="Eukaryota"/>
</dbReference>